<feature type="transmembrane region" description="Helical" evidence="8">
    <location>
        <begin position="255"/>
        <end position="273"/>
    </location>
</feature>
<dbReference type="PANTHER" id="PTHR42929:SF5">
    <property type="entry name" value="ABC TRANSPORTER PERMEASE PROTEIN"/>
    <property type="match status" value="1"/>
</dbReference>
<evidence type="ECO:0000313" key="11">
    <source>
        <dbReference type="Proteomes" id="UP001224845"/>
    </source>
</evidence>
<dbReference type="GO" id="GO:0005886">
    <property type="term" value="C:plasma membrane"/>
    <property type="evidence" value="ECO:0007669"/>
    <property type="project" value="UniProtKB-SubCell"/>
</dbReference>
<feature type="domain" description="ABC transmembrane type-1" evidence="9">
    <location>
        <begin position="67"/>
        <end position="273"/>
    </location>
</feature>
<dbReference type="AlphaFoldDB" id="A0AAW8EIW6"/>
<comment type="caution">
    <text evidence="10">The sequence shown here is derived from an EMBL/GenBank/DDBJ whole genome shotgun (WGS) entry which is preliminary data.</text>
</comment>
<feature type="domain" description="ABC transmembrane type-1" evidence="9">
    <location>
        <begin position="380"/>
        <end position="567"/>
    </location>
</feature>
<feature type="transmembrane region" description="Helical" evidence="8">
    <location>
        <begin position="15"/>
        <end position="40"/>
    </location>
</feature>
<feature type="transmembrane region" description="Helical" evidence="8">
    <location>
        <begin position="153"/>
        <end position="175"/>
    </location>
</feature>
<keyword evidence="7 8" id="KW-0472">Membrane</keyword>
<dbReference type="SUPFAM" id="SSF161098">
    <property type="entry name" value="MetI-like"/>
    <property type="match status" value="2"/>
</dbReference>
<keyword evidence="4" id="KW-1003">Cell membrane</keyword>
<evidence type="ECO:0000256" key="5">
    <source>
        <dbReference type="ARBA" id="ARBA00022692"/>
    </source>
</evidence>
<dbReference type="InterPro" id="IPR035906">
    <property type="entry name" value="MetI-like_sf"/>
</dbReference>
<dbReference type="GO" id="GO:0055085">
    <property type="term" value="P:transmembrane transport"/>
    <property type="evidence" value="ECO:0007669"/>
    <property type="project" value="InterPro"/>
</dbReference>
<feature type="transmembrane region" description="Helical" evidence="8">
    <location>
        <begin position="325"/>
        <end position="349"/>
    </location>
</feature>
<evidence type="ECO:0000256" key="4">
    <source>
        <dbReference type="ARBA" id="ARBA00022475"/>
    </source>
</evidence>
<dbReference type="Proteomes" id="UP001224845">
    <property type="component" value="Unassembled WGS sequence"/>
</dbReference>
<organism evidence="10 11">
    <name type="scientific">Variovorax paradoxus</name>
    <dbReference type="NCBI Taxonomy" id="34073"/>
    <lineage>
        <taxon>Bacteria</taxon>
        <taxon>Pseudomonadati</taxon>
        <taxon>Pseudomonadota</taxon>
        <taxon>Betaproteobacteria</taxon>
        <taxon>Burkholderiales</taxon>
        <taxon>Comamonadaceae</taxon>
        <taxon>Variovorax</taxon>
    </lineage>
</organism>
<evidence type="ECO:0000256" key="6">
    <source>
        <dbReference type="ARBA" id="ARBA00022989"/>
    </source>
</evidence>
<comment type="subcellular location">
    <subcellularLocation>
        <location evidence="1 8">Cell membrane</location>
        <topology evidence="1 8">Multi-pass membrane protein</topology>
    </subcellularLocation>
</comment>
<reference evidence="10" key="1">
    <citation type="submission" date="2023-07" db="EMBL/GenBank/DDBJ databases">
        <title>Sorghum-associated microbial communities from plants grown in Nebraska, USA.</title>
        <authorList>
            <person name="Schachtman D."/>
        </authorList>
    </citation>
    <scope>NUCLEOTIDE SEQUENCE</scope>
    <source>
        <strain evidence="10">DS3315</strain>
    </source>
</reference>
<feature type="transmembrane region" description="Helical" evidence="8">
    <location>
        <begin position="551"/>
        <end position="575"/>
    </location>
</feature>
<evidence type="ECO:0000259" key="9">
    <source>
        <dbReference type="PROSITE" id="PS50928"/>
    </source>
</evidence>
<dbReference type="InterPro" id="IPR000515">
    <property type="entry name" value="MetI-like"/>
</dbReference>
<evidence type="ECO:0000256" key="2">
    <source>
        <dbReference type="ARBA" id="ARBA00007069"/>
    </source>
</evidence>
<feature type="transmembrane region" description="Helical" evidence="8">
    <location>
        <begin position="386"/>
        <end position="406"/>
    </location>
</feature>
<dbReference type="CDD" id="cd06261">
    <property type="entry name" value="TM_PBP2"/>
    <property type="match status" value="2"/>
</dbReference>
<name>A0AAW8EIW6_VARPD</name>
<dbReference type="Gene3D" id="1.10.3720.10">
    <property type="entry name" value="MetI-like"/>
    <property type="match status" value="2"/>
</dbReference>
<feature type="transmembrane region" description="Helical" evidence="8">
    <location>
        <begin position="418"/>
        <end position="440"/>
    </location>
</feature>
<comment type="similarity">
    <text evidence="2">Belongs to the binding-protein-dependent transport system permease family. CysTW subfamily.</text>
</comment>
<dbReference type="Pfam" id="PF00528">
    <property type="entry name" value="BPD_transp_1"/>
    <property type="match status" value="2"/>
</dbReference>
<feature type="transmembrane region" description="Helical" evidence="8">
    <location>
        <begin position="492"/>
        <end position="514"/>
    </location>
</feature>
<evidence type="ECO:0000256" key="7">
    <source>
        <dbReference type="ARBA" id="ARBA00023136"/>
    </source>
</evidence>
<dbReference type="EMBL" id="JAUSRV010000008">
    <property type="protein sequence ID" value="MDP9972199.1"/>
    <property type="molecule type" value="Genomic_DNA"/>
</dbReference>
<feature type="transmembrane region" description="Helical" evidence="8">
    <location>
        <begin position="452"/>
        <end position="471"/>
    </location>
</feature>
<evidence type="ECO:0000256" key="3">
    <source>
        <dbReference type="ARBA" id="ARBA00022448"/>
    </source>
</evidence>
<proteinExistence type="inferred from homology"/>
<evidence type="ECO:0000256" key="1">
    <source>
        <dbReference type="ARBA" id="ARBA00004651"/>
    </source>
</evidence>
<dbReference type="PROSITE" id="PS50928">
    <property type="entry name" value="ABC_TM1"/>
    <property type="match status" value="2"/>
</dbReference>
<keyword evidence="3 8" id="KW-0813">Transport</keyword>
<evidence type="ECO:0000313" key="10">
    <source>
        <dbReference type="EMBL" id="MDP9972199.1"/>
    </source>
</evidence>
<keyword evidence="6 8" id="KW-1133">Transmembrane helix</keyword>
<gene>
    <name evidence="10" type="ORF">J2W39_003441</name>
</gene>
<feature type="transmembrane region" description="Helical" evidence="8">
    <location>
        <begin position="196"/>
        <end position="225"/>
    </location>
</feature>
<accession>A0AAW8EIW6</accession>
<sequence>MKLGWKSARNSRAPMILLLVVPALAIFAAGYLFPVAQLVLKSFRNESSWSLLHYQEIASSGVFAWVLFQTLLLAVVVTLACLILAYPLAYSISRCPPWLASLLLVLVTLPYLTSILIRTYAWTVLLSPAGLINQLLLYLGIVSEPLRLVFNKIGVYIGMIQVQLPLMVFPLYAALARFDRKLSVAAQSLGSSPADAFLRITLPSSMAGIVSGCTLVFLSCLGFYITPALLGGPNDYMIAQGITIRVLTLGEFEAAAAQATVLLAMVATVFVIFRTKVATELEDESQSSQSARKVRDLSATAHIPASLAKGLQHALEVISSVRSPLLVLLSAFTLALLVLPFVVVIPLAFSDAAYLSFPPPGYSLRWFSKFFSNSQWLSALAFSGRTALLASLLAITIGVPIAFALVRFRFVGRVPLYLLLISPMIVPHVVMAVAFFFSFAQTPLIGTATAFVLAYTIIATPYVVVILIAGLKKFDRSLEQAAISLGGHPLTALRTVTLPLLLPSLASALVFAFITGFDDVVYGLFVSGPSATPLPIRMWDDIRLEISPQIAVVAVLFLASLAALVAVKTVASAALHHRSHLKDI</sequence>
<protein>
    <submittedName>
        <fullName evidence="10">Spermidine/putrescine transport system permease protein</fullName>
    </submittedName>
</protein>
<dbReference type="PANTHER" id="PTHR42929">
    <property type="entry name" value="INNER MEMBRANE ABC TRANSPORTER PERMEASE PROTEIN YDCU-RELATED-RELATED"/>
    <property type="match status" value="1"/>
</dbReference>
<evidence type="ECO:0000256" key="8">
    <source>
        <dbReference type="RuleBase" id="RU363032"/>
    </source>
</evidence>
<feature type="transmembrane region" description="Helical" evidence="8">
    <location>
        <begin position="98"/>
        <end position="117"/>
    </location>
</feature>
<feature type="transmembrane region" description="Helical" evidence="8">
    <location>
        <begin position="61"/>
        <end position="86"/>
    </location>
</feature>
<keyword evidence="5 8" id="KW-0812">Transmembrane</keyword>